<evidence type="ECO:0000259" key="1">
    <source>
        <dbReference type="Pfam" id="PF26138"/>
    </source>
</evidence>
<evidence type="ECO:0000313" key="3">
    <source>
        <dbReference type="Proteomes" id="UP001163846"/>
    </source>
</evidence>
<protein>
    <recommendedName>
        <fullName evidence="1">DUF8040 domain-containing protein</fullName>
    </recommendedName>
</protein>
<dbReference type="AlphaFoldDB" id="A0AA38NX81"/>
<dbReference type="Proteomes" id="UP001163846">
    <property type="component" value="Unassembled WGS sequence"/>
</dbReference>
<feature type="domain" description="DUF8040" evidence="1">
    <location>
        <begin position="33"/>
        <end position="101"/>
    </location>
</feature>
<proteinExistence type="predicted"/>
<organism evidence="2 3">
    <name type="scientific">Lentinula raphanica</name>
    <dbReference type="NCBI Taxonomy" id="153919"/>
    <lineage>
        <taxon>Eukaryota</taxon>
        <taxon>Fungi</taxon>
        <taxon>Dikarya</taxon>
        <taxon>Basidiomycota</taxon>
        <taxon>Agaricomycotina</taxon>
        <taxon>Agaricomycetes</taxon>
        <taxon>Agaricomycetidae</taxon>
        <taxon>Agaricales</taxon>
        <taxon>Marasmiineae</taxon>
        <taxon>Omphalotaceae</taxon>
        <taxon>Lentinula</taxon>
    </lineage>
</organism>
<dbReference type="EMBL" id="MU807064">
    <property type="protein sequence ID" value="KAJ3832138.1"/>
    <property type="molecule type" value="Genomic_DNA"/>
</dbReference>
<dbReference type="InterPro" id="IPR058353">
    <property type="entry name" value="DUF8040"/>
</dbReference>
<keyword evidence="3" id="KW-1185">Reference proteome</keyword>
<comment type="caution">
    <text evidence="2">The sequence shown here is derived from an EMBL/GenBank/DDBJ whole genome shotgun (WGS) entry which is preliminary data.</text>
</comment>
<gene>
    <name evidence="2" type="ORF">F5878DRAFT_548593</name>
</gene>
<accession>A0AA38NX81</accession>
<evidence type="ECO:0000313" key="2">
    <source>
        <dbReference type="EMBL" id="KAJ3832138.1"/>
    </source>
</evidence>
<dbReference type="Pfam" id="PF26138">
    <property type="entry name" value="DUF8040"/>
    <property type="match status" value="1"/>
</dbReference>
<name>A0AA38NX81_9AGAR</name>
<sequence>LIAAVITTVTAVAGAHSVMYKQLNPEPYHTSSLTELEQGHSECMLYTLGVQQHVFRKLKRELQKEGGLKGCRFVDIEEMVATFLFQSVTNLSVRKVAERFQ</sequence>
<feature type="non-terminal residue" evidence="2">
    <location>
        <position position="101"/>
    </location>
</feature>
<reference evidence="2" key="1">
    <citation type="submission" date="2022-08" db="EMBL/GenBank/DDBJ databases">
        <authorList>
            <consortium name="DOE Joint Genome Institute"/>
            <person name="Min B."/>
            <person name="Riley R."/>
            <person name="Sierra-Patev S."/>
            <person name="Naranjo-Ortiz M."/>
            <person name="Looney B."/>
            <person name="Konkel Z."/>
            <person name="Slot J.C."/>
            <person name="Sakamoto Y."/>
            <person name="Steenwyk J.L."/>
            <person name="Rokas A."/>
            <person name="Carro J."/>
            <person name="Camarero S."/>
            <person name="Ferreira P."/>
            <person name="Molpeceres G."/>
            <person name="Ruiz-Duenas F.J."/>
            <person name="Serrano A."/>
            <person name="Henrissat B."/>
            <person name="Drula E."/>
            <person name="Hughes K.W."/>
            <person name="Mata J.L."/>
            <person name="Ishikawa N.K."/>
            <person name="Vargas-Isla R."/>
            <person name="Ushijima S."/>
            <person name="Smith C.A."/>
            <person name="Ahrendt S."/>
            <person name="Andreopoulos W."/>
            <person name="He G."/>
            <person name="Labutti K."/>
            <person name="Lipzen A."/>
            <person name="Ng V."/>
            <person name="Sandor L."/>
            <person name="Barry K."/>
            <person name="Martinez A.T."/>
            <person name="Xiao Y."/>
            <person name="Gibbons J.G."/>
            <person name="Terashima K."/>
            <person name="Hibbett D.S."/>
            <person name="Grigoriev I.V."/>
        </authorList>
    </citation>
    <scope>NUCLEOTIDE SEQUENCE</scope>
    <source>
        <strain evidence="2">TFB9207</strain>
    </source>
</reference>